<comment type="caution">
    <text evidence="1">The sequence shown here is derived from an EMBL/GenBank/DDBJ whole genome shotgun (WGS) entry which is preliminary data.</text>
</comment>
<proteinExistence type="predicted"/>
<sequence>MKDVVVVNKLFAKVHDLRNGIHVGFEIKKKFQDSHIHQAIGKLIIANIVSQFLDNLQGNLQYENEEEDGPEQLLNSPKVNFKFDNNIANMNNMLEITTKEKMLH</sequence>
<organism evidence="1 2">
    <name type="scientific">Gigaspora margarita</name>
    <dbReference type="NCBI Taxonomy" id="4874"/>
    <lineage>
        <taxon>Eukaryota</taxon>
        <taxon>Fungi</taxon>
        <taxon>Fungi incertae sedis</taxon>
        <taxon>Mucoromycota</taxon>
        <taxon>Glomeromycotina</taxon>
        <taxon>Glomeromycetes</taxon>
        <taxon>Diversisporales</taxon>
        <taxon>Gigasporaceae</taxon>
        <taxon>Gigaspora</taxon>
    </lineage>
</organism>
<accession>A0ABN7VQK9</accession>
<dbReference type="Proteomes" id="UP000789901">
    <property type="component" value="Unassembled WGS sequence"/>
</dbReference>
<keyword evidence="2" id="KW-1185">Reference proteome</keyword>
<reference evidence="1 2" key="1">
    <citation type="submission" date="2021-06" db="EMBL/GenBank/DDBJ databases">
        <authorList>
            <person name="Kallberg Y."/>
            <person name="Tangrot J."/>
            <person name="Rosling A."/>
        </authorList>
    </citation>
    <scope>NUCLEOTIDE SEQUENCE [LARGE SCALE GENOMIC DNA]</scope>
    <source>
        <strain evidence="1 2">120-4 pot B 10/14</strain>
    </source>
</reference>
<protein>
    <submittedName>
        <fullName evidence="1">35521_t:CDS:1</fullName>
    </submittedName>
</protein>
<dbReference type="EMBL" id="CAJVQB010019879">
    <property type="protein sequence ID" value="CAG8792621.1"/>
    <property type="molecule type" value="Genomic_DNA"/>
</dbReference>
<evidence type="ECO:0000313" key="1">
    <source>
        <dbReference type="EMBL" id="CAG8792621.1"/>
    </source>
</evidence>
<evidence type="ECO:0000313" key="2">
    <source>
        <dbReference type="Proteomes" id="UP000789901"/>
    </source>
</evidence>
<name>A0ABN7VQK9_GIGMA</name>
<gene>
    <name evidence="1" type="ORF">GMARGA_LOCUS21481</name>
</gene>